<comment type="pathway">
    <text evidence="2">Purine metabolism; ppGpp biosynthesis; ppGpp from GDP: step 1/1.</text>
</comment>
<dbReference type="GO" id="GO:0005886">
    <property type="term" value="C:plasma membrane"/>
    <property type="evidence" value="ECO:0007669"/>
    <property type="project" value="TreeGrafter"/>
</dbReference>
<dbReference type="PROSITE" id="PS51880">
    <property type="entry name" value="TGS"/>
    <property type="match status" value="1"/>
</dbReference>
<comment type="similarity">
    <text evidence="5">Belongs to the relA/spoT family.</text>
</comment>
<dbReference type="CDD" id="cd05399">
    <property type="entry name" value="NT_Rel-Spo_like"/>
    <property type="match status" value="1"/>
</dbReference>
<dbReference type="Proteomes" id="UP000194798">
    <property type="component" value="Unassembled WGS sequence"/>
</dbReference>
<dbReference type="InterPro" id="IPR004811">
    <property type="entry name" value="RelA/Spo_fam"/>
</dbReference>
<dbReference type="PANTHER" id="PTHR21262:SF36">
    <property type="entry name" value="BIFUNCTIONAL (P)PPGPP SYNTHASE_HYDROLASE SPOT"/>
    <property type="match status" value="1"/>
</dbReference>
<dbReference type="SUPFAM" id="SSF109604">
    <property type="entry name" value="HD-domain/PDEase-like"/>
    <property type="match status" value="1"/>
</dbReference>
<comment type="function">
    <text evidence="5">In eubacteria ppGpp (guanosine 3'-diphosphate 5'-diphosphate) is a mediator of the stringent response that coordinates a variety of cellular activities in response to changes in nutritional abundance.</text>
</comment>
<dbReference type="SUPFAM" id="SSF55021">
    <property type="entry name" value="ACT-like"/>
    <property type="match status" value="1"/>
</dbReference>
<proteinExistence type="inferred from homology"/>
<dbReference type="Pfam" id="PF02824">
    <property type="entry name" value="TGS"/>
    <property type="match status" value="1"/>
</dbReference>
<dbReference type="Pfam" id="PF13328">
    <property type="entry name" value="HD_4"/>
    <property type="match status" value="1"/>
</dbReference>
<evidence type="ECO:0000256" key="5">
    <source>
        <dbReference type="RuleBase" id="RU003847"/>
    </source>
</evidence>
<dbReference type="CDD" id="cd01668">
    <property type="entry name" value="TGS_RSH"/>
    <property type="match status" value="1"/>
</dbReference>
<dbReference type="CDD" id="cd00077">
    <property type="entry name" value="HDc"/>
    <property type="match status" value="1"/>
</dbReference>
<evidence type="ECO:0000256" key="3">
    <source>
        <dbReference type="ARBA" id="ARBA00024387"/>
    </source>
</evidence>
<dbReference type="GO" id="GO:0008893">
    <property type="term" value="F:guanosine-3',5'-bis(diphosphate) 3'-diphosphatase activity"/>
    <property type="evidence" value="ECO:0007669"/>
    <property type="project" value="UniProtKB-EC"/>
</dbReference>
<dbReference type="Pfam" id="PF19296">
    <property type="entry name" value="RelA_AH_RIS"/>
    <property type="match status" value="1"/>
</dbReference>
<feature type="domain" description="TGS" evidence="9">
    <location>
        <begin position="404"/>
        <end position="465"/>
    </location>
</feature>
<dbReference type="InterPro" id="IPR045865">
    <property type="entry name" value="ACT-like_dom_sf"/>
</dbReference>
<dbReference type="NCBIfam" id="TIGR00691">
    <property type="entry name" value="spoT_relA"/>
    <property type="match status" value="1"/>
</dbReference>
<dbReference type="AlphaFoldDB" id="A0A251XCF8"/>
<evidence type="ECO:0000259" key="8">
    <source>
        <dbReference type="PROSITE" id="PS51831"/>
    </source>
</evidence>
<dbReference type="InterPro" id="IPR002912">
    <property type="entry name" value="ACT_dom"/>
</dbReference>
<dbReference type="SMART" id="SM00471">
    <property type="entry name" value="HDc"/>
    <property type="match status" value="1"/>
</dbReference>
<evidence type="ECO:0000256" key="6">
    <source>
        <dbReference type="SAM" id="MobiDB-lite"/>
    </source>
</evidence>
<feature type="domain" description="ACT" evidence="7">
    <location>
        <begin position="664"/>
        <end position="738"/>
    </location>
</feature>
<evidence type="ECO:0000259" key="7">
    <source>
        <dbReference type="PROSITE" id="PS51671"/>
    </source>
</evidence>
<dbReference type="Gene3D" id="3.30.70.260">
    <property type="match status" value="1"/>
</dbReference>
<keyword evidence="1" id="KW-0378">Hydrolase</keyword>
<dbReference type="InterPro" id="IPR043519">
    <property type="entry name" value="NT_sf"/>
</dbReference>
<reference evidence="10 11" key="1">
    <citation type="submission" date="2016-12" db="EMBL/GenBank/DDBJ databases">
        <title>Thioflexothrix psekupsii D3 genome sequencing and assembly.</title>
        <authorList>
            <person name="Fomenkov A."/>
            <person name="Vincze T."/>
            <person name="Grabovich M."/>
            <person name="Anton B.P."/>
            <person name="Dubinina G."/>
            <person name="Orlova M."/>
            <person name="Belousova E."/>
            <person name="Roberts R.J."/>
        </authorList>
    </citation>
    <scope>NUCLEOTIDE SEQUENCE [LARGE SCALE GENOMIC DNA]</scope>
    <source>
        <strain evidence="10">D3</strain>
    </source>
</reference>
<dbReference type="InterPro" id="IPR004095">
    <property type="entry name" value="TGS"/>
</dbReference>
<dbReference type="InterPro" id="IPR007685">
    <property type="entry name" value="RelA_SpoT"/>
</dbReference>
<dbReference type="CDD" id="cd04876">
    <property type="entry name" value="ACT_RelA-SpoT"/>
    <property type="match status" value="1"/>
</dbReference>
<dbReference type="InterPro" id="IPR012675">
    <property type="entry name" value="Beta-grasp_dom_sf"/>
</dbReference>
<dbReference type="GO" id="GO:0015970">
    <property type="term" value="P:guanosine tetraphosphate biosynthetic process"/>
    <property type="evidence" value="ECO:0007669"/>
    <property type="project" value="UniProtKB-UniPathway"/>
</dbReference>
<keyword evidence="11" id="KW-1185">Reference proteome</keyword>
<comment type="catalytic activity">
    <reaction evidence="4">
        <text>guanosine 3',5'-bis(diphosphate) + H2O = GDP + diphosphate + H(+)</text>
        <dbReference type="Rhea" id="RHEA:14253"/>
        <dbReference type="ChEBI" id="CHEBI:15377"/>
        <dbReference type="ChEBI" id="CHEBI:15378"/>
        <dbReference type="ChEBI" id="CHEBI:33019"/>
        <dbReference type="ChEBI" id="CHEBI:58189"/>
        <dbReference type="ChEBI" id="CHEBI:77828"/>
        <dbReference type="EC" id="3.1.7.2"/>
    </reaction>
</comment>
<dbReference type="FunFam" id="1.10.3210.10:FF:000001">
    <property type="entry name" value="GTP pyrophosphokinase RelA"/>
    <property type="match status" value="1"/>
</dbReference>
<evidence type="ECO:0000313" key="11">
    <source>
        <dbReference type="Proteomes" id="UP000194798"/>
    </source>
</evidence>
<dbReference type="InterPro" id="IPR045600">
    <property type="entry name" value="RelA/SpoT_AH_RIS"/>
</dbReference>
<evidence type="ECO:0000256" key="2">
    <source>
        <dbReference type="ARBA" id="ARBA00024329"/>
    </source>
</evidence>
<dbReference type="GO" id="GO:0008728">
    <property type="term" value="F:GTP diphosphokinase activity"/>
    <property type="evidence" value="ECO:0007669"/>
    <property type="project" value="TreeGrafter"/>
</dbReference>
<dbReference type="Pfam" id="PF13291">
    <property type="entry name" value="ACT_4"/>
    <property type="match status" value="1"/>
</dbReference>
<dbReference type="Gene3D" id="1.10.3210.10">
    <property type="entry name" value="Hypothetical protein af1432"/>
    <property type="match status" value="1"/>
</dbReference>
<dbReference type="SMART" id="SM00954">
    <property type="entry name" value="RelA_SpoT"/>
    <property type="match status" value="1"/>
</dbReference>
<dbReference type="PANTHER" id="PTHR21262">
    <property type="entry name" value="GUANOSINE-3',5'-BIS DIPHOSPHATE 3'-PYROPHOSPHOHYDROLASE"/>
    <property type="match status" value="1"/>
</dbReference>
<organism evidence="10 11">
    <name type="scientific">Thioflexithrix psekupsensis</name>
    <dbReference type="NCBI Taxonomy" id="1570016"/>
    <lineage>
        <taxon>Bacteria</taxon>
        <taxon>Pseudomonadati</taxon>
        <taxon>Pseudomonadota</taxon>
        <taxon>Gammaproteobacteria</taxon>
        <taxon>Thiotrichales</taxon>
        <taxon>Thioflexithrix</taxon>
    </lineage>
</organism>
<evidence type="ECO:0000256" key="4">
    <source>
        <dbReference type="ARBA" id="ARBA00047968"/>
    </source>
</evidence>
<dbReference type="EMBL" id="MSLT01000006">
    <property type="protein sequence ID" value="OUD15595.1"/>
    <property type="molecule type" value="Genomic_DNA"/>
</dbReference>
<dbReference type="EC" id="3.1.7.2" evidence="3"/>
<dbReference type="InterPro" id="IPR033655">
    <property type="entry name" value="TGS_RelA/SpoT"/>
</dbReference>
<dbReference type="Gene3D" id="3.10.20.30">
    <property type="match status" value="1"/>
</dbReference>
<dbReference type="Gene3D" id="3.30.460.10">
    <property type="entry name" value="Beta Polymerase, domain 2"/>
    <property type="match status" value="1"/>
</dbReference>
<feature type="region of interest" description="Disordered" evidence="6">
    <location>
        <begin position="568"/>
        <end position="590"/>
    </location>
</feature>
<evidence type="ECO:0000259" key="9">
    <source>
        <dbReference type="PROSITE" id="PS51880"/>
    </source>
</evidence>
<dbReference type="RefSeq" id="WP_086487193.1">
    <property type="nucleotide sequence ID" value="NZ_MSLT01000006.1"/>
</dbReference>
<dbReference type="InterPro" id="IPR006674">
    <property type="entry name" value="HD_domain"/>
</dbReference>
<dbReference type="GO" id="GO:0042594">
    <property type="term" value="P:response to starvation"/>
    <property type="evidence" value="ECO:0007669"/>
    <property type="project" value="TreeGrafter"/>
</dbReference>
<dbReference type="PROSITE" id="PS51671">
    <property type="entry name" value="ACT"/>
    <property type="match status" value="1"/>
</dbReference>
<name>A0A251XCF8_9GAMM</name>
<dbReference type="SUPFAM" id="SSF81301">
    <property type="entry name" value="Nucleotidyltransferase"/>
    <property type="match status" value="1"/>
</dbReference>
<protein>
    <recommendedName>
        <fullName evidence="3">guanosine-3',5'-bis(diphosphate) 3'-diphosphatase</fullName>
        <ecNumber evidence="3">3.1.7.2</ecNumber>
    </recommendedName>
</protein>
<accession>A0A251XCF8</accession>
<evidence type="ECO:0000256" key="1">
    <source>
        <dbReference type="ARBA" id="ARBA00022801"/>
    </source>
</evidence>
<sequence>MLGTPRVLISDLCELAETYLEPAHVKSIFAAYLFGAEAHEGQYRRSGEAFIFHPVAVAHILAQMRMDAPTLCAAILHDVIEDTPCLQEEITRLFGEDVTRLVDGVSKLTRMPSQTREEAQAESFRKMILAMSKDIRVIIIKLADRLHNMRTIAHMKPESQKRIARETLDIYALIAGRLGMNAIRTELEDLSFAVLYPVRYRVIEQAVTRHSQIRRDILQHIETAISQRLAQHQLTDAQVIRTDRHYYGIYRKMREKKRDIDSGKHIDTFKSVIEACRFAIVVKDSAQCYSALGVLHNLYKPVAEQFRDYIAIPRMSGYQALHTTLFGPQGLKIAAQIRSQAMQEIADMGIASQGLYRFNEVSHETRQVTQQRAIDWLRSLLEIQQSAGNCQEFLENVKMDLFPNEVYVFTPKGQILQLPRGATALDFAYAVHSEVGLHCHLVKIDNNYVRPGTVLESGQTIEIFVNKNSYPIPKHLNQVVTARARSQIRSFLRNQETTDAKKLGRRLLENELAPYRVRLNQLSEEQLQQLLIVANCQHLDQLLIQIGSGHPLTAVLTHQIAAMFDTATKTEASSRDNEATTEEPYSPPETKTLLIKGTEGVMLQYARCCRPIPGDDIVGFVSAGRGLVIHRSHCKNVRDHRQQTNDKYINIAWDNHVQGEYLVDVRLDVTNEVGVLATIATTLTAMNVNIETIANENESVHTSVLCLCISVRDRQHLASIIRDLRRLRVVTKIQRMRS</sequence>
<evidence type="ECO:0000313" key="10">
    <source>
        <dbReference type="EMBL" id="OUD15595.1"/>
    </source>
</evidence>
<feature type="domain" description="HD" evidence="8">
    <location>
        <begin position="50"/>
        <end position="149"/>
    </location>
</feature>
<dbReference type="SUPFAM" id="SSF81271">
    <property type="entry name" value="TGS-like"/>
    <property type="match status" value="1"/>
</dbReference>
<dbReference type="Pfam" id="PF04607">
    <property type="entry name" value="RelA_SpoT"/>
    <property type="match status" value="1"/>
</dbReference>
<dbReference type="InterPro" id="IPR003607">
    <property type="entry name" value="HD/PDEase_dom"/>
</dbReference>
<dbReference type="UniPathway" id="UPA00908">
    <property type="reaction ID" value="UER00886"/>
</dbReference>
<dbReference type="FunFam" id="3.10.20.30:FF:000002">
    <property type="entry name" value="GTP pyrophosphokinase (RelA/SpoT)"/>
    <property type="match status" value="1"/>
</dbReference>
<dbReference type="OrthoDB" id="9805041at2"/>
<comment type="caution">
    <text evidence="10">The sequence shown here is derived from an EMBL/GenBank/DDBJ whole genome shotgun (WGS) entry which is preliminary data.</text>
</comment>
<dbReference type="PROSITE" id="PS51831">
    <property type="entry name" value="HD"/>
    <property type="match status" value="1"/>
</dbReference>
<dbReference type="InterPro" id="IPR012676">
    <property type="entry name" value="TGS-like"/>
</dbReference>
<gene>
    <name evidence="10" type="ORF">TPSD3_03490</name>
</gene>